<proteinExistence type="predicted"/>
<dbReference type="OrthoDB" id="28671at2759"/>
<evidence type="ECO:0000313" key="1">
    <source>
        <dbReference type="EMBL" id="ELP83844.1"/>
    </source>
</evidence>
<dbReference type="EMBL" id="KB207226">
    <property type="protein sequence ID" value="ELP83844.1"/>
    <property type="molecule type" value="Genomic_DNA"/>
</dbReference>
<keyword evidence="2" id="KW-1185">Reference proteome</keyword>
<evidence type="ECO:0000313" key="2">
    <source>
        <dbReference type="Proteomes" id="UP000014680"/>
    </source>
</evidence>
<protein>
    <submittedName>
        <fullName evidence="1">Uncharacterized protein</fullName>
    </submittedName>
</protein>
<dbReference type="GeneID" id="14882841"/>
<accession>A0A0A1TUT8</accession>
<sequence length="322" mass="36456">MIAFIERRRVGNPIIFPRISPLYSLNKLQGSDFLKDGGVLLGYNPMGDSIGYSCTQVPTLNETVRYNFSLIFSKFEPPLRLDFHSLPILPLLDLTPSLPLHILFENVNNNNVVVYHYSNNTLHLSILSLSKNSFPAHFSLSQVTQPFSVFILKNSVKVISSRHIITIRFTCQPLQDCECITASQNVVSLNVNVTTRCIKVTGLLFDTTPITFISIETPPPYHAILPFMTTRFEYYTLSLNNNAVLVSHFFNGTPTPQVIHSTHFNTLSESQITFKQMLLDHYKTEKIIHPLRYIYSLSNASTFTNTTVDVIRHPLGLATLTF</sequence>
<organism evidence="1 2">
    <name type="scientific">Entamoeba invadens IP1</name>
    <dbReference type="NCBI Taxonomy" id="370355"/>
    <lineage>
        <taxon>Eukaryota</taxon>
        <taxon>Amoebozoa</taxon>
        <taxon>Evosea</taxon>
        <taxon>Archamoebae</taxon>
        <taxon>Mastigamoebida</taxon>
        <taxon>Entamoebidae</taxon>
        <taxon>Entamoeba</taxon>
    </lineage>
</organism>
<dbReference type="AlphaFoldDB" id="A0A0A1TUT8"/>
<gene>
    <name evidence="1" type="ORF">EIN_197870</name>
</gene>
<dbReference type="VEuPathDB" id="AmoebaDB:EIN_197870"/>
<dbReference type="Proteomes" id="UP000014680">
    <property type="component" value="Unassembled WGS sequence"/>
</dbReference>
<dbReference type="KEGG" id="eiv:EIN_197870"/>
<reference evidence="1 2" key="1">
    <citation type="submission" date="2012-10" db="EMBL/GenBank/DDBJ databases">
        <authorList>
            <person name="Zafar N."/>
            <person name="Inman J."/>
            <person name="Hall N."/>
            <person name="Lorenzi H."/>
            <person name="Caler E."/>
        </authorList>
    </citation>
    <scope>NUCLEOTIDE SEQUENCE [LARGE SCALE GENOMIC DNA]</scope>
    <source>
        <strain evidence="1 2">IP1</strain>
    </source>
</reference>
<dbReference type="RefSeq" id="XP_004183190.1">
    <property type="nucleotide sequence ID" value="XM_004183142.1"/>
</dbReference>
<dbReference type="OMA" id="MIAFIER"/>
<name>A0A0A1TUT8_ENTIV</name>